<proteinExistence type="predicted"/>
<evidence type="ECO:0000256" key="3">
    <source>
        <dbReference type="ARBA" id="ARBA00022989"/>
    </source>
</evidence>
<feature type="region of interest" description="Disordered" evidence="5">
    <location>
        <begin position="1003"/>
        <end position="1028"/>
    </location>
</feature>
<gene>
    <name evidence="10 12" type="ORF">P152DRAFT_392191</name>
</gene>
<feature type="transmembrane region" description="Helical" evidence="6">
    <location>
        <begin position="89"/>
        <end position="108"/>
    </location>
</feature>
<keyword evidence="3 6" id="KW-1133">Transmembrane helix</keyword>
<feature type="transmembrane region" description="Helical" evidence="6">
    <location>
        <begin position="655"/>
        <end position="675"/>
    </location>
</feature>
<keyword evidence="4 6" id="KW-0472">Membrane</keyword>
<evidence type="ECO:0000313" key="12">
    <source>
        <dbReference type="RefSeq" id="XP_033536906.1"/>
    </source>
</evidence>
<evidence type="ECO:0000313" key="10">
    <source>
        <dbReference type="EMBL" id="KAF1815275.1"/>
    </source>
</evidence>
<dbReference type="Proteomes" id="UP000504638">
    <property type="component" value="Unplaced"/>
</dbReference>
<keyword evidence="2 6" id="KW-0812">Transmembrane</keyword>
<dbReference type="Pfam" id="PF10337">
    <property type="entry name" value="ArAE_2_N"/>
    <property type="match status" value="1"/>
</dbReference>
<feature type="transmembrane region" description="Helical" evidence="6">
    <location>
        <begin position="154"/>
        <end position="172"/>
    </location>
</feature>
<feature type="transmembrane region" description="Helical" evidence="6">
    <location>
        <begin position="184"/>
        <end position="207"/>
    </location>
</feature>
<dbReference type="PANTHER" id="PTHR37994">
    <property type="entry name" value="ARAE_2_N DOMAIN-CONTAINING PROTEIN-RELATED"/>
    <property type="match status" value="1"/>
</dbReference>
<evidence type="ECO:0000256" key="5">
    <source>
        <dbReference type="SAM" id="MobiDB-lite"/>
    </source>
</evidence>
<protein>
    <recommendedName>
        <fullName evidence="13">ER transporter 6TM N-terminal domain-containing protein</fullName>
    </recommendedName>
</protein>
<evidence type="ECO:0008006" key="13">
    <source>
        <dbReference type="Google" id="ProtNLM"/>
    </source>
</evidence>
<dbReference type="InterPro" id="IPR018820">
    <property type="entry name" value="BRE4-related_DUF2421"/>
</dbReference>
<feature type="domain" description="Integral membrane bound transporter" evidence="9">
    <location>
        <begin position="626"/>
        <end position="764"/>
    </location>
</feature>
<feature type="transmembrane region" description="Helical" evidence="6">
    <location>
        <begin position="128"/>
        <end position="147"/>
    </location>
</feature>
<feature type="transmembrane region" description="Helical" evidence="6">
    <location>
        <begin position="484"/>
        <end position="505"/>
    </location>
</feature>
<organism evidence="10">
    <name type="scientific">Eremomyces bilateralis CBS 781.70</name>
    <dbReference type="NCBI Taxonomy" id="1392243"/>
    <lineage>
        <taxon>Eukaryota</taxon>
        <taxon>Fungi</taxon>
        <taxon>Dikarya</taxon>
        <taxon>Ascomycota</taxon>
        <taxon>Pezizomycotina</taxon>
        <taxon>Dothideomycetes</taxon>
        <taxon>Dothideomycetes incertae sedis</taxon>
        <taxon>Eremomycetales</taxon>
        <taxon>Eremomycetaceae</taxon>
        <taxon>Eremomyces</taxon>
    </lineage>
</organism>
<evidence type="ECO:0000256" key="4">
    <source>
        <dbReference type="ARBA" id="ARBA00023136"/>
    </source>
</evidence>
<evidence type="ECO:0000259" key="7">
    <source>
        <dbReference type="Pfam" id="PF10334"/>
    </source>
</evidence>
<dbReference type="InterPro" id="IPR049453">
    <property type="entry name" value="Memb_transporter_dom"/>
</dbReference>
<keyword evidence="11" id="KW-1185">Reference proteome</keyword>
<dbReference type="InterPro" id="IPR018823">
    <property type="entry name" value="ArAE_2_N"/>
</dbReference>
<feature type="transmembrane region" description="Helical" evidence="6">
    <location>
        <begin position="604"/>
        <end position="621"/>
    </location>
</feature>
<dbReference type="Pfam" id="PF10334">
    <property type="entry name" value="BRE4"/>
    <property type="match status" value="1"/>
</dbReference>
<sequence length="1028" mass="114711">MDRSNAKAKETKKKSLVNMIKTIWAKLGLDAATLMLMAKGGIAPAIAAAMYQSTAVANVYQLLGYLMAVVSLLGFAIMPRAKFIQTMMFNIISICFATAVSLLCIYCVTEARRHSNSPGSDPTAYNSSASAVAGIWLFFQIYLVNAVKSAYPQFTFPTILYAIFTNVSATFSPQFPNMTAGVTFATRLLTTFLTGFGIATGVSLFIVPRNCRTTVFKGMEGYIKLLQSSIKAHNAYFTCLEGSETLTNLIRVKTTTGKKPAVAEAEEVKKTFFALAALHGKLSGDLKFAKREVAYGKLGPQAIGEISKHLREILLPTIGISSVIDIFDRLADHDWRKIYLQEEEEESEEIIRSRIVEDWTSIMTIVKQPFGDISIALDQGLQHISYVLQFSKPPRAERNGATKGGERDIEAEADVVKPGHKEFLLYLERQAEAFALSKESILRAWCEDKGVTLSEDFFRDHSSGSFSVPDHTDFSLKKRNQRQLFVLLYMHYLLGCQMKAILALVRYSDKKKDEGTFLKKHLIVPGHRRFAKWIRSIGKLDDGVVDHESDDLPDLGGTNTQVHLGQAYNARKDPEHLPAQGWIEKIGDGLRKIPRFFRSQASAFGFRAACATMSIGIMAYLNQTQRFFNQHRLVWAMIMTAISMSPTTGRSFNSFALRILGTLIATVVAFLIYYIPNGKTPGVIVFLWFFVSLGHYIPIKAPAFTIAGMISMVTITMITAYELEANKIGEIAVASNGQLYYPLYLLAPYRLAIVTAGLAVAFLWTIIPYPISEHSELRKSLGGCLYLLANYYSIVHETVHARIRGDEGDLDDKYGPGRRMQKVRNKIYSKQILILDGLRTYSSFLKWEIPIGGRFPKKQYDRIIDYAQHIFNYMSLISYASQTYSDLSTDSATQWFSDFRAVIGELKPTSQAITSLLSLLSASILNGQPLPPYLMAPQPYVLSRRLEELDKDILSLRHIGDPGYAAFAVIQISARCISSDLDKLLRATKELVGELDFTFHTVKTHEGSPTSSSSSLFEDYSGKRGKND</sequence>
<feature type="transmembrane region" description="Helical" evidence="6">
    <location>
        <begin position="57"/>
        <end position="77"/>
    </location>
</feature>
<dbReference type="AlphaFoldDB" id="A0A6G1GB26"/>
<dbReference type="PANTHER" id="PTHR37994:SF4">
    <property type="entry name" value="ER TRANSPORTER 6TM N-TERMINAL DOMAIN-CONTAINING PROTEIN-RELATED"/>
    <property type="match status" value="1"/>
</dbReference>
<reference evidence="12" key="3">
    <citation type="submission" date="2025-04" db="UniProtKB">
        <authorList>
            <consortium name="RefSeq"/>
        </authorList>
    </citation>
    <scope>IDENTIFICATION</scope>
    <source>
        <strain evidence="12">CBS 781.70</strain>
    </source>
</reference>
<feature type="transmembrane region" description="Helical" evidence="6">
    <location>
        <begin position="682"/>
        <end position="698"/>
    </location>
</feature>
<dbReference type="RefSeq" id="XP_033536906.1">
    <property type="nucleotide sequence ID" value="XM_033676131.1"/>
</dbReference>
<name>A0A6G1GB26_9PEZI</name>
<feature type="transmembrane region" description="Helical" evidence="6">
    <location>
        <begin position="743"/>
        <end position="767"/>
    </location>
</feature>
<dbReference type="OrthoDB" id="2274698at2759"/>
<feature type="transmembrane region" description="Helical" evidence="6">
    <location>
        <begin position="633"/>
        <end position="649"/>
    </location>
</feature>
<feature type="domain" description="Putative ER transporter 6TM N-terminal" evidence="8">
    <location>
        <begin position="20"/>
        <end position="445"/>
    </location>
</feature>
<accession>A0A6G1GB26</accession>
<feature type="domain" description="DUF2421" evidence="7">
    <location>
        <begin position="768"/>
        <end position="994"/>
    </location>
</feature>
<evidence type="ECO:0000259" key="8">
    <source>
        <dbReference type="Pfam" id="PF10337"/>
    </source>
</evidence>
<reference evidence="10 12" key="1">
    <citation type="submission" date="2020-01" db="EMBL/GenBank/DDBJ databases">
        <authorList>
            <consortium name="DOE Joint Genome Institute"/>
            <person name="Haridas S."/>
            <person name="Albert R."/>
            <person name="Binder M."/>
            <person name="Bloem J."/>
            <person name="Labutti K."/>
            <person name="Salamov A."/>
            <person name="Andreopoulos B."/>
            <person name="Baker S.E."/>
            <person name="Barry K."/>
            <person name="Bills G."/>
            <person name="Bluhm B.H."/>
            <person name="Cannon C."/>
            <person name="Castanera R."/>
            <person name="Culley D.E."/>
            <person name="Daum C."/>
            <person name="Ezra D."/>
            <person name="Gonzalez J.B."/>
            <person name="Henrissat B."/>
            <person name="Kuo A."/>
            <person name="Liang C."/>
            <person name="Lipzen A."/>
            <person name="Lutzoni F."/>
            <person name="Magnuson J."/>
            <person name="Mondo S."/>
            <person name="Nolan M."/>
            <person name="Ohm R."/>
            <person name="Pangilinan J."/>
            <person name="Park H.-J."/>
            <person name="Ramirez L."/>
            <person name="Alfaro M."/>
            <person name="Sun H."/>
            <person name="Tritt A."/>
            <person name="Yoshinaga Y."/>
            <person name="Zwiers L.-H."/>
            <person name="Turgeon B.G."/>
            <person name="Goodwin S.B."/>
            <person name="Spatafora J.W."/>
            <person name="Crous P.W."/>
            <person name="Grigoriev I.V."/>
        </authorList>
    </citation>
    <scope>NUCLEOTIDE SEQUENCE</scope>
    <source>
        <strain evidence="10 12">CBS 781.70</strain>
    </source>
</reference>
<evidence type="ECO:0000259" key="9">
    <source>
        <dbReference type="Pfam" id="PF13515"/>
    </source>
</evidence>
<dbReference type="GeneID" id="54416701"/>
<dbReference type="GO" id="GO:0016020">
    <property type="term" value="C:membrane"/>
    <property type="evidence" value="ECO:0007669"/>
    <property type="project" value="UniProtKB-SubCell"/>
</dbReference>
<evidence type="ECO:0000256" key="1">
    <source>
        <dbReference type="ARBA" id="ARBA00004141"/>
    </source>
</evidence>
<dbReference type="EMBL" id="ML975152">
    <property type="protein sequence ID" value="KAF1815275.1"/>
    <property type="molecule type" value="Genomic_DNA"/>
</dbReference>
<comment type="subcellular location">
    <subcellularLocation>
        <location evidence="1">Membrane</location>
        <topology evidence="1">Multi-pass membrane protein</topology>
    </subcellularLocation>
</comment>
<reference evidence="12" key="2">
    <citation type="submission" date="2020-04" db="EMBL/GenBank/DDBJ databases">
        <authorList>
            <consortium name="NCBI Genome Project"/>
        </authorList>
    </citation>
    <scope>NUCLEOTIDE SEQUENCE</scope>
    <source>
        <strain evidence="12">CBS 781.70</strain>
    </source>
</reference>
<evidence type="ECO:0000256" key="6">
    <source>
        <dbReference type="SAM" id="Phobius"/>
    </source>
</evidence>
<evidence type="ECO:0000313" key="11">
    <source>
        <dbReference type="Proteomes" id="UP000504638"/>
    </source>
</evidence>
<dbReference type="Pfam" id="PF13515">
    <property type="entry name" value="FUSC_2"/>
    <property type="match status" value="1"/>
</dbReference>
<feature type="transmembrane region" description="Helical" evidence="6">
    <location>
        <begin position="704"/>
        <end position="723"/>
    </location>
</feature>
<evidence type="ECO:0000256" key="2">
    <source>
        <dbReference type="ARBA" id="ARBA00022692"/>
    </source>
</evidence>